<reference evidence="2 3" key="1">
    <citation type="submission" date="2023-08" db="EMBL/GenBank/DDBJ databases">
        <authorList>
            <person name="Palmer J.M."/>
        </authorList>
    </citation>
    <scope>NUCLEOTIDE SEQUENCE [LARGE SCALE GENOMIC DNA]</scope>
    <source>
        <strain evidence="2 3">TWF481</strain>
    </source>
</reference>
<evidence type="ECO:0000256" key="1">
    <source>
        <dbReference type="SAM" id="MobiDB-lite"/>
    </source>
</evidence>
<accession>A0AAV9WA70</accession>
<evidence type="ECO:0000313" key="2">
    <source>
        <dbReference type="EMBL" id="KAK6503784.1"/>
    </source>
</evidence>
<dbReference type="AlphaFoldDB" id="A0AAV9WA70"/>
<organism evidence="2 3">
    <name type="scientific">Arthrobotrys musiformis</name>
    <dbReference type="NCBI Taxonomy" id="47236"/>
    <lineage>
        <taxon>Eukaryota</taxon>
        <taxon>Fungi</taxon>
        <taxon>Dikarya</taxon>
        <taxon>Ascomycota</taxon>
        <taxon>Pezizomycotina</taxon>
        <taxon>Orbiliomycetes</taxon>
        <taxon>Orbiliales</taxon>
        <taxon>Orbiliaceae</taxon>
        <taxon>Arthrobotrys</taxon>
    </lineage>
</organism>
<sequence>MLRYLRMLPDWGQTMVVFLITYEHKNHLQEARKAGKDATMLPGHYKIIHTPSTAVPLKDWDINVEFETAFRKVKYVWPAAGAPSKDTNKSADLETAKDAEL</sequence>
<feature type="region of interest" description="Disordered" evidence="1">
    <location>
        <begin position="80"/>
        <end position="101"/>
    </location>
</feature>
<protein>
    <submittedName>
        <fullName evidence="2">Uncharacterized protein</fullName>
    </submittedName>
</protein>
<gene>
    <name evidence="2" type="ORF">TWF481_008790</name>
</gene>
<dbReference type="EMBL" id="JAVHJL010000005">
    <property type="protein sequence ID" value="KAK6503784.1"/>
    <property type="molecule type" value="Genomic_DNA"/>
</dbReference>
<dbReference type="Proteomes" id="UP001370758">
    <property type="component" value="Unassembled WGS sequence"/>
</dbReference>
<proteinExistence type="predicted"/>
<evidence type="ECO:0000313" key="3">
    <source>
        <dbReference type="Proteomes" id="UP001370758"/>
    </source>
</evidence>
<feature type="compositionally biased region" description="Basic and acidic residues" evidence="1">
    <location>
        <begin position="86"/>
        <end position="101"/>
    </location>
</feature>
<keyword evidence="3" id="KW-1185">Reference proteome</keyword>
<comment type="caution">
    <text evidence="2">The sequence shown here is derived from an EMBL/GenBank/DDBJ whole genome shotgun (WGS) entry which is preliminary data.</text>
</comment>
<name>A0AAV9WA70_9PEZI</name>